<keyword evidence="1" id="KW-0004">4Fe-4S</keyword>
<keyword evidence="3" id="KW-0408">Iron</keyword>
<dbReference type="Pfam" id="PF04060">
    <property type="entry name" value="FeS"/>
    <property type="match status" value="1"/>
</dbReference>
<dbReference type="Proteomes" id="UP000886101">
    <property type="component" value="Unassembled WGS sequence"/>
</dbReference>
<evidence type="ECO:0000313" key="6">
    <source>
        <dbReference type="EMBL" id="HHI98096.1"/>
    </source>
</evidence>
<dbReference type="PANTHER" id="PTHR36214">
    <property type="match status" value="1"/>
</dbReference>
<dbReference type="PANTHER" id="PTHR36214:SF3">
    <property type="entry name" value="ACETYL-COA DECARBONYLASE_SYNTHASE COMPLEX SUBUNIT GAMMA"/>
    <property type="match status" value="1"/>
</dbReference>
<name>A0A7V5U3H0_9BACT</name>
<keyword evidence="4" id="KW-0411">Iron-sulfur</keyword>
<organism evidence="6">
    <name type="scientific">Thermodesulfatator atlanticus</name>
    <dbReference type="NCBI Taxonomy" id="501497"/>
    <lineage>
        <taxon>Bacteria</taxon>
        <taxon>Pseudomonadati</taxon>
        <taxon>Thermodesulfobacteriota</taxon>
        <taxon>Thermodesulfobacteria</taxon>
        <taxon>Thermodesulfobacteriales</taxon>
        <taxon>Thermodesulfatatoraceae</taxon>
        <taxon>Thermodesulfatator</taxon>
    </lineage>
</organism>
<evidence type="ECO:0000259" key="5">
    <source>
        <dbReference type="PROSITE" id="PS51656"/>
    </source>
</evidence>
<evidence type="ECO:0000256" key="1">
    <source>
        <dbReference type="ARBA" id="ARBA00022485"/>
    </source>
</evidence>
<sequence length="287" mass="31804">MGIFSSRCLPLCLNFVKVFNVAQLNPLEIVKKLPRSNCQACGYPTCLAFAMALITGAVSPEKCPYLDPKDLGPLPQEATPSEDFAWRILEEIKEKARNLNWAELPSRTGGKLTEEGLFLPYLDGEVVVTPEKAWRVDGRELDPRDQILLYNYLLRAGSAAPSGRFVGLESFPSSLSKVQTLRRYAEEKCARTFSQRLSSLKGALAALKASFPADCPADLCAVVYVLPKVPLRLHFFEAEAAEGLPAEVKILFDEKALDFLDLESLVFSAERLVETLIELAKEERCSS</sequence>
<proteinExistence type="predicted"/>
<feature type="domain" description="4Fe-4S" evidence="5">
    <location>
        <begin position="21"/>
        <end position="80"/>
    </location>
</feature>
<dbReference type="Pfam" id="PF12654">
    <property type="entry name" value="DUF3786"/>
    <property type="match status" value="1"/>
</dbReference>
<dbReference type="AlphaFoldDB" id="A0A7V5U3H0"/>
<dbReference type="InterPro" id="IPR024264">
    <property type="entry name" value="DUF3786"/>
</dbReference>
<dbReference type="GO" id="GO:0046872">
    <property type="term" value="F:metal ion binding"/>
    <property type="evidence" value="ECO:0007669"/>
    <property type="project" value="UniProtKB-KW"/>
</dbReference>
<reference evidence="6" key="1">
    <citation type="journal article" date="2020" name="mSystems">
        <title>Genome- and Community-Level Interaction Insights into Carbon Utilization and Element Cycling Functions of Hydrothermarchaeota in Hydrothermal Sediment.</title>
        <authorList>
            <person name="Zhou Z."/>
            <person name="Liu Y."/>
            <person name="Xu W."/>
            <person name="Pan J."/>
            <person name="Luo Z.H."/>
            <person name="Li M."/>
        </authorList>
    </citation>
    <scope>NUCLEOTIDE SEQUENCE [LARGE SCALE GENOMIC DNA]</scope>
    <source>
        <strain evidence="6">HyVt-533</strain>
    </source>
</reference>
<dbReference type="Gene3D" id="1.10.15.40">
    <property type="entry name" value="Electron transport complex subunit B, putative Fe-S cluster"/>
    <property type="match status" value="1"/>
</dbReference>
<evidence type="ECO:0000256" key="4">
    <source>
        <dbReference type="ARBA" id="ARBA00023014"/>
    </source>
</evidence>
<gene>
    <name evidence="6" type="ORF">ENJ96_09650</name>
</gene>
<dbReference type="InterPro" id="IPR007202">
    <property type="entry name" value="4Fe-4S_dom"/>
</dbReference>
<keyword evidence="2" id="KW-0479">Metal-binding</keyword>
<dbReference type="GO" id="GO:0051539">
    <property type="term" value="F:4 iron, 4 sulfur cluster binding"/>
    <property type="evidence" value="ECO:0007669"/>
    <property type="project" value="UniProtKB-KW"/>
</dbReference>
<evidence type="ECO:0000256" key="2">
    <source>
        <dbReference type="ARBA" id="ARBA00022723"/>
    </source>
</evidence>
<dbReference type="EMBL" id="DROK01000282">
    <property type="protein sequence ID" value="HHI98096.1"/>
    <property type="molecule type" value="Genomic_DNA"/>
</dbReference>
<comment type="caution">
    <text evidence="6">The sequence shown here is derived from an EMBL/GenBank/DDBJ whole genome shotgun (WGS) entry which is preliminary data.</text>
</comment>
<dbReference type="InterPro" id="IPR051069">
    <property type="entry name" value="ACDS_complex_subunit"/>
</dbReference>
<accession>A0A7V5U3H0</accession>
<dbReference type="PROSITE" id="PS51656">
    <property type="entry name" value="4FE4S"/>
    <property type="match status" value="1"/>
</dbReference>
<evidence type="ECO:0000256" key="3">
    <source>
        <dbReference type="ARBA" id="ARBA00023004"/>
    </source>
</evidence>
<protein>
    <submittedName>
        <fullName evidence="6">DUF3786 domain-containing protein</fullName>
    </submittedName>
</protein>